<dbReference type="InterPro" id="IPR026856">
    <property type="entry name" value="Sialidase_fam"/>
</dbReference>
<evidence type="ECO:0000313" key="1">
    <source>
        <dbReference type="Proteomes" id="UP000694890"/>
    </source>
</evidence>
<dbReference type="KEGG" id="lcf:127140518"/>
<name>A0AAJ8DMC9_LATCA</name>
<dbReference type="GO" id="GO:0016020">
    <property type="term" value="C:membrane"/>
    <property type="evidence" value="ECO:0007669"/>
    <property type="project" value="TreeGrafter"/>
</dbReference>
<dbReference type="GO" id="GO:0005737">
    <property type="term" value="C:cytoplasm"/>
    <property type="evidence" value="ECO:0007669"/>
    <property type="project" value="TreeGrafter"/>
</dbReference>
<protein>
    <submittedName>
        <fullName evidence="2">Sialidase-3-like</fullName>
    </submittedName>
</protein>
<reference evidence="2" key="1">
    <citation type="submission" date="2025-08" db="UniProtKB">
        <authorList>
            <consortium name="RefSeq"/>
        </authorList>
    </citation>
    <scope>IDENTIFICATION</scope>
    <source>
        <tissue evidence="2">Brain</tissue>
    </source>
</reference>
<gene>
    <name evidence="2" type="primary">LOC127140518</name>
</gene>
<dbReference type="GO" id="GO:0006689">
    <property type="term" value="P:ganglioside catabolic process"/>
    <property type="evidence" value="ECO:0007669"/>
    <property type="project" value="TreeGrafter"/>
</dbReference>
<organism evidence="1 2">
    <name type="scientific">Lates calcarifer</name>
    <name type="common">Barramundi</name>
    <name type="synonym">Holocentrus calcarifer</name>
    <dbReference type="NCBI Taxonomy" id="8187"/>
    <lineage>
        <taxon>Eukaryota</taxon>
        <taxon>Metazoa</taxon>
        <taxon>Chordata</taxon>
        <taxon>Craniata</taxon>
        <taxon>Vertebrata</taxon>
        <taxon>Euteleostomi</taxon>
        <taxon>Actinopterygii</taxon>
        <taxon>Neopterygii</taxon>
        <taxon>Teleostei</taxon>
        <taxon>Neoteleostei</taxon>
        <taxon>Acanthomorphata</taxon>
        <taxon>Carangaria</taxon>
        <taxon>Carangaria incertae sedis</taxon>
        <taxon>Centropomidae</taxon>
        <taxon>Lates</taxon>
    </lineage>
</organism>
<dbReference type="PANTHER" id="PTHR10628">
    <property type="entry name" value="SIALIDASE"/>
    <property type="match status" value="1"/>
</dbReference>
<dbReference type="RefSeq" id="XP_050924430.1">
    <property type="nucleotide sequence ID" value="XM_051068473.1"/>
</dbReference>
<dbReference type="GeneID" id="127140518"/>
<dbReference type="Gene3D" id="2.120.10.10">
    <property type="match status" value="2"/>
</dbReference>
<dbReference type="PANTHER" id="PTHR10628:SF23">
    <property type="entry name" value="SIALIDASE-3"/>
    <property type="match status" value="1"/>
</dbReference>
<dbReference type="AlphaFoldDB" id="A0AAJ8DMC9"/>
<dbReference type="SUPFAM" id="SSF50939">
    <property type="entry name" value="Sialidases"/>
    <property type="match status" value="1"/>
</dbReference>
<evidence type="ECO:0000313" key="2">
    <source>
        <dbReference type="RefSeq" id="XP_050924430.1"/>
    </source>
</evidence>
<accession>A0AAJ8DMC9</accession>
<dbReference type="GO" id="GO:0004308">
    <property type="term" value="F:exo-alpha-sialidase activity"/>
    <property type="evidence" value="ECO:0007669"/>
    <property type="project" value="InterPro"/>
</dbReference>
<dbReference type="InterPro" id="IPR036278">
    <property type="entry name" value="Sialidase_sf"/>
</dbReference>
<dbReference type="CDD" id="cd15482">
    <property type="entry name" value="Sialidase_non-viral"/>
    <property type="match status" value="1"/>
</dbReference>
<proteinExistence type="predicted"/>
<dbReference type="Proteomes" id="UP000694890">
    <property type="component" value="Unplaced"/>
</dbReference>
<dbReference type="GO" id="GO:0009313">
    <property type="term" value="P:oligosaccharide catabolic process"/>
    <property type="evidence" value="ECO:0007669"/>
    <property type="project" value="TreeGrafter"/>
</dbReference>
<sequence length="255" mass="28447">MVTTCIYHKEGVIHHLFYEIEGETLLAFAEQRETADDASIKNLVMSRGTLKNESSGAKTIEWSELKTVVEKTKLNNYRPMNPCPVFEKNTNTLFLFFIHIEDRVTEQWQIKKRTNKARHSRGMSNGMLAVEAVSENGGADFHTLSNATKLVETGSGCQGSVVSFPAQDEGADTEGDPKWLLYTHPSNKSKKTDLGVYVSKSPKDPSKWSKPWIINSGPSGYSDLVYIGNCCFACLVECGVKKETEQIASVELYHL</sequence>